<accession>A0A8T0D169</accession>
<evidence type="ECO:0000256" key="3">
    <source>
        <dbReference type="ARBA" id="ARBA00023015"/>
    </source>
</evidence>
<gene>
    <name evidence="10" type="ORF">BT93_L5380</name>
</gene>
<keyword evidence="6" id="KW-0539">Nucleus</keyword>
<dbReference type="GO" id="GO:0000981">
    <property type="term" value="F:DNA-binding transcription factor activity, RNA polymerase II-specific"/>
    <property type="evidence" value="ECO:0007669"/>
    <property type="project" value="TreeGrafter"/>
</dbReference>
<feature type="domain" description="HTH myb-type" evidence="9">
    <location>
        <begin position="102"/>
        <end position="153"/>
    </location>
</feature>
<dbReference type="InterPro" id="IPR001005">
    <property type="entry name" value="SANT/Myb"/>
</dbReference>
<feature type="domain" description="Myb-like" evidence="8">
    <location>
        <begin position="154"/>
        <end position="204"/>
    </location>
</feature>
<dbReference type="PANTHER" id="PTHR45614">
    <property type="entry name" value="MYB PROTEIN-RELATED"/>
    <property type="match status" value="1"/>
</dbReference>
<keyword evidence="2" id="KW-0677">Repeat</keyword>
<organism evidence="10 11">
    <name type="scientific">Corymbia citriodora subsp. variegata</name>
    <dbReference type="NCBI Taxonomy" id="360336"/>
    <lineage>
        <taxon>Eukaryota</taxon>
        <taxon>Viridiplantae</taxon>
        <taxon>Streptophyta</taxon>
        <taxon>Embryophyta</taxon>
        <taxon>Tracheophyta</taxon>
        <taxon>Spermatophyta</taxon>
        <taxon>Magnoliopsida</taxon>
        <taxon>eudicotyledons</taxon>
        <taxon>Gunneridae</taxon>
        <taxon>Pentapetalae</taxon>
        <taxon>rosids</taxon>
        <taxon>malvids</taxon>
        <taxon>Myrtales</taxon>
        <taxon>Myrtaceae</taxon>
        <taxon>Myrtoideae</taxon>
        <taxon>Eucalypteae</taxon>
        <taxon>Corymbia</taxon>
    </lineage>
</organism>
<reference evidence="10" key="1">
    <citation type="submission" date="2020-05" db="EMBL/GenBank/DDBJ databases">
        <title>WGS assembly of Corymbia citriodora subspecies variegata.</title>
        <authorList>
            <person name="Barry K."/>
            <person name="Hundley H."/>
            <person name="Shu S."/>
            <person name="Jenkins J."/>
            <person name="Grimwood J."/>
            <person name="Baten A."/>
        </authorList>
    </citation>
    <scope>NUCLEOTIDE SEQUENCE</scope>
    <source>
        <strain evidence="10">CV2-018</strain>
    </source>
</reference>
<dbReference type="InterPro" id="IPR017930">
    <property type="entry name" value="Myb_dom"/>
</dbReference>
<comment type="caution">
    <text evidence="10">The sequence shown here is derived from an EMBL/GenBank/DDBJ whole genome shotgun (WGS) entry which is preliminary data.</text>
</comment>
<dbReference type="GO" id="GO:0000978">
    <property type="term" value="F:RNA polymerase II cis-regulatory region sequence-specific DNA binding"/>
    <property type="evidence" value="ECO:0007669"/>
    <property type="project" value="TreeGrafter"/>
</dbReference>
<evidence type="ECO:0000259" key="8">
    <source>
        <dbReference type="PROSITE" id="PS50090"/>
    </source>
</evidence>
<feature type="compositionally biased region" description="Basic and acidic residues" evidence="7">
    <location>
        <begin position="329"/>
        <end position="340"/>
    </location>
</feature>
<dbReference type="EMBL" id="MU089518">
    <property type="protein sequence ID" value="KAF7852239.1"/>
    <property type="molecule type" value="Genomic_DNA"/>
</dbReference>
<evidence type="ECO:0000256" key="2">
    <source>
        <dbReference type="ARBA" id="ARBA00022737"/>
    </source>
</evidence>
<evidence type="ECO:0000256" key="1">
    <source>
        <dbReference type="ARBA" id="ARBA00004123"/>
    </source>
</evidence>
<dbReference type="InterPro" id="IPR050560">
    <property type="entry name" value="MYB_TF"/>
</dbReference>
<protein>
    <submittedName>
        <fullName evidence="10">Uncharacterized protein</fullName>
    </submittedName>
</protein>
<dbReference type="Gramene" id="rna-gnl|WGS:JABURB|Cocit.L5380.1">
    <property type="protein sequence ID" value="cds-KAF7852239.1"/>
    <property type="gene ID" value="gene-BT93_L5380"/>
</dbReference>
<evidence type="ECO:0000313" key="11">
    <source>
        <dbReference type="Proteomes" id="UP000806378"/>
    </source>
</evidence>
<keyword evidence="4" id="KW-0238">DNA-binding</keyword>
<evidence type="ECO:0000313" key="10">
    <source>
        <dbReference type="EMBL" id="KAF7852239.1"/>
    </source>
</evidence>
<dbReference type="InterPro" id="IPR009057">
    <property type="entry name" value="Homeodomain-like_sf"/>
</dbReference>
<proteinExistence type="predicted"/>
<dbReference type="Pfam" id="PF13921">
    <property type="entry name" value="Myb_DNA-bind_6"/>
    <property type="match status" value="1"/>
</dbReference>
<name>A0A8T0D169_CORYI</name>
<feature type="domain" description="HTH myb-type" evidence="9">
    <location>
        <begin position="154"/>
        <end position="208"/>
    </location>
</feature>
<feature type="region of interest" description="Disordered" evidence="7">
    <location>
        <begin position="68"/>
        <end position="104"/>
    </location>
</feature>
<evidence type="ECO:0000256" key="5">
    <source>
        <dbReference type="ARBA" id="ARBA00023163"/>
    </source>
</evidence>
<dbReference type="SUPFAM" id="SSF46689">
    <property type="entry name" value="Homeodomain-like"/>
    <property type="match status" value="1"/>
</dbReference>
<keyword evidence="5" id="KW-0804">Transcription</keyword>
<dbReference type="PANTHER" id="PTHR45614:SF264">
    <property type="entry name" value="HOMEODOMAIN-RELATED"/>
    <property type="match status" value="1"/>
</dbReference>
<dbReference type="GO" id="GO:0005634">
    <property type="term" value="C:nucleus"/>
    <property type="evidence" value="ECO:0007669"/>
    <property type="project" value="UniProtKB-SubCell"/>
</dbReference>
<keyword evidence="3" id="KW-0805">Transcription regulation</keyword>
<sequence>MSLQHVKPAFNHFTASQGLDFLLPPPQMVSLAVEFEPLRSRAAKRACGDNREGSVVKNGLDLNVCDEEGEAEEEIETEEQEQEEEGGAATKGSGPGRNGGRTKVCARGHWRPAEDAKLKELVAKYGPQNWNLIAENLPGRSGKSCRLRWFNQLDPRINRKPFSEEEEERLLAAHKLYGNKWAMIARLFPGRTDNAVKNHWHVIVARKQREQSNNAFGRRRNRKLLPRLQTRGLNNIGSAAKINRACSDSTTISSNLNESAVSTCTDLSLTPSSAKAPPLIVARPSESRMGGSSAKRPAWFCNNITAGTDSDDHNDSSPRTQRRVTVGQEADHCGASDTKSDASAAESMCIGNRGNNHMSLSPVSVETEESGTEDDKIDLPFIDFLGVGAA</sequence>
<evidence type="ECO:0000259" key="9">
    <source>
        <dbReference type="PROSITE" id="PS51294"/>
    </source>
</evidence>
<evidence type="ECO:0000256" key="4">
    <source>
        <dbReference type="ARBA" id="ARBA00023125"/>
    </source>
</evidence>
<evidence type="ECO:0000256" key="7">
    <source>
        <dbReference type="SAM" id="MobiDB-lite"/>
    </source>
</evidence>
<dbReference type="PROSITE" id="PS51294">
    <property type="entry name" value="HTH_MYB"/>
    <property type="match status" value="2"/>
</dbReference>
<dbReference type="OrthoDB" id="2143914at2759"/>
<dbReference type="PROSITE" id="PS50090">
    <property type="entry name" value="MYB_LIKE"/>
    <property type="match status" value="2"/>
</dbReference>
<dbReference type="Gene3D" id="1.10.10.60">
    <property type="entry name" value="Homeodomain-like"/>
    <property type="match status" value="2"/>
</dbReference>
<comment type="subcellular location">
    <subcellularLocation>
        <location evidence="1">Nucleus</location>
    </subcellularLocation>
</comment>
<dbReference type="CDD" id="cd00167">
    <property type="entry name" value="SANT"/>
    <property type="match status" value="2"/>
</dbReference>
<dbReference type="Proteomes" id="UP000806378">
    <property type="component" value="Unassembled WGS sequence"/>
</dbReference>
<feature type="region of interest" description="Disordered" evidence="7">
    <location>
        <begin position="305"/>
        <end position="345"/>
    </location>
</feature>
<dbReference type="SMART" id="SM00717">
    <property type="entry name" value="SANT"/>
    <property type="match status" value="2"/>
</dbReference>
<dbReference type="FunFam" id="1.10.10.60:FF:000060">
    <property type="entry name" value="MYB transcription factor"/>
    <property type="match status" value="1"/>
</dbReference>
<feature type="domain" description="Myb-like" evidence="8">
    <location>
        <begin position="107"/>
        <end position="153"/>
    </location>
</feature>
<dbReference type="AlphaFoldDB" id="A0A8T0D169"/>
<keyword evidence="11" id="KW-1185">Reference proteome</keyword>
<evidence type="ECO:0000256" key="6">
    <source>
        <dbReference type="ARBA" id="ARBA00023242"/>
    </source>
</evidence>
<feature type="compositionally biased region" description="Acidic residues" evidence="7">
    <location>
        <begin position="68"/>
        <end position="86"/>
    </location>
</feature>